<gene>
    <name evidence="1" type="ORF">P262_03175</name>
</gene>
<dbReference type="HOGENOM" id="CLU_2089831_0_0_6"/>
<accession>V5U0F5</accession>
<dbReference type="InterPro" id="IPR010263">
    <property type="entry name" value="T6SS_TssK"/>
</dbReference>
<dbReference type="PANTHER" id="PTHR35566:SF1">
    <property type="entry name" value="TYPE VI SECRETION SYSTEM BASEPLATE COMPONENT TSSK1"/>
    <property type="match status" value="1"/>
</dbReference>
<sequence>MWNEGALLSPQQFQQQSAWEAFTNAGVSALSTPFPWGVESVELDDELLSSGRIQVRALRLWLPDGTLVDTLNSDIPPPPRELNPGELAGQDSVTLLLALPLMQPGIINVQKPQPQYPAHARAERTAYGR</sequence>
<evidence type="ECO:0000313" key="2">
    <source>
        <dbReference type="Proteomes" id="UP000018545"/>
    </source>
</evidence>
<organism evidence="1 2">
    <name type="scientific">Cronobacter malonaticus</name>
    <dbReference type="NCBI Taxonomy" id="413503"/>
    <lineage>
        <taxon>Bacteria</taxon>
        <taxon>Pseudomonadati</taxon>
        <taxon>Pseudomonadota</taxon>
        <taxon>Gammaproteobacteria</taxon>
        <taxon>Enterobacterales</taxon>
        <taxon>Enterobacteriaceae</taxon>
        <taxon>Cronobacter</taxon>
    </lineage>
</organism>
<dbReference type="KEGG" id="csi:P262_03175"/>
<dbReference type="AlphaFoldDB" id="V5U0F5"/>
<protein>
    <submittedName>
        <fullName evidence="1">Type VI secretion system core protein</fullName>
    </submittedName>
</protein>
<reference evidence="1 2" key="1">
    <citation type="journal article" date="2014" name="Genome Announc.">
        <title>Complete Genome Sequence of Cronobacter sakazakii Strain CMCC 45402.</title>
        <authorList>
            <person name="Zhao Z."/>
            <person name="Wang L."/>
            <person name="Wang B."/>
            <person name="Liang H."/>
            <person name="Ye Q."/>
            <person name="Zeng M."/>
        </authorList>
    </citation>
    <scope>NUCLEOTIDE SEQUENCE [LARGE SCALE GENOMIC DNA]</scope>
    <source>
        <strain evidence="2">45402</strain>
    </source>
</reference>
<dbReference type="Proteomes" id="UP000018545">
    <property type="component" value="Chromosome"/>
</dbReference>
<dbReference type="EMBL" id="CP006731">
    <property type="protein sequence ID" value="AHB70627.1"/>
    <property type="molecule type" value="Genomic_DNA"/>
</dbReference>
<proteinExistence type="predicted"/>
<name>V5U0F5_9ENTR</name>
<dbReference type="PATRIC" id="fig|1401659.3.peg.2240"/>
<evidence type="ECO:0000313" key="1">
    <source>
        <dbReference type="EMBL" id="AHB70627.1"/>
    </source>
</evidence>
<dbReference type="Pfam" id="PF05936">
    <property type="entry name" value="T6SS_VasE"/>
    <property type="match status" value="1"/>
</dbReference>
<dbReference type="PANTHER" id="PTHR35566">
    <property type="entry name" value="BLR3599 PROTEIN"/>
    <property type="match status" value="1"/>
</dbReference>
<dbReference type="NCBIfam" id="TIGR03353">
    <property type="entry name" value="VI_chp_4"/>
    <property type="match status" value="1"/>
</dbReference>